<evidence type="ECO:0000256" key="2">
    <source>
        <dbReference type="ARBA" id="ARBA00023125"/>
    </source>
</evidence>
<evidence type="ECO:0000259" key="5">
    <source>
        <dbReference type="PROSITE" id="PS51464"/>
    </source>
</evidence>
<feature type="domain" description="HTH rpiR-type" evidence="4">
    <location>
        <begin position="1"/>
        <end position="76"/>
    </location>
</feature>
<dbReference type="PaxDb" id="610130-Closa_0978"/>
<sequence>MIPLFEKAHQLTLTDTEEGILKYFESNLPSSVYANLNDLSAGLYTSNATIVRFCQKLGLKGYNEFKYQVRKELKQLHPQTFRADDLVHHSLALFKDNLDQVDEEKLEEIAGLLTSDRPIYIYGSNLSSLAAKYLQTVLTTLDCPCILVEWQRLLNGLIYEISSNAVLFIITAHGDARRYLSVFRRAKARGAITVLLTCEKDSPLIPYSTFALCTNDRNEEYRHVDINPRLGIFTMIQLLIELAARIKQNSPAEEGGTAPPPGI</sequence>
<gene>
    <name evidence="6" type="ordered locus">Closa_0978</name>
</gene>
<evidence type="ECO:0000313" key="7">
    <source>
        <dbReference type="Proteomes" id="UP000001662"/>
    </source>
</evidence>
<protein>
    <submittedName>
        <fullName evidence="6">Transcriptional regulator, RpiR family</fullName>
    </submittedName>
</protein>
<dbReference type="KEGG" id="csh:Closa_0978"/>
<dbReference type="InterPro" id="IPR047640">
    <property type="entry name" value="RpiR-like"/>
</dbReference>
<dbReference type="STRING" id="610130.Closa_0978"/>
<dbReference type="InterPro" id="IPR035472">
    <property type="entry name" value="RpiR-like_SIS"/>
</dbReference>
<dbReference type="InterPro" id="IPR009057">
    <property type="entry name" value="Homeodomain-like_sf"/>
</dbReference>
<dbReference type="Pfam" id="PF01380">
    <property type="entry name" value="SIS"/>
    <property type="match status" value="1"/>
</dbReference>
<keyword evidence="2" id="KW-0238">DNA-binding</keyword>
<dbReference type="Gene3D" id="1.10.10.10">
    <property type="entry name" value="Winged helix-like DNA-binding domain superfamily/Winged helix DNA-binding domain"/>
    <property type="match status" value="1"/>
</dbReference>
<dbReference type="EMBL" id="CP002109">
    <property type="protein sequence ID" value="ADL03596.1"/>
    <property type="molecule type" value="Genomic_DNA"/>
</dbReference>
<dbReference type="PROSITE" id="PS51464">
    <property type="entry name" value="SIS"/>
    <property type="match status" value="1"/>
</dbReference>
<dbReference type="HOGENOM" id="CLU_055769_4_2_9"/>
<reference evidence="6" key="1">
    <citation type="submission" date="2010-07" db="EMBL/GenBank/DDBJ databases">
        <title>Complete sequence of Clostridium saccharolyticum WM1.</title>
        <authorList>
            <consortium name="US DOE Joint Genome Institute"/>
            <person name="Lucas S."/>
            <person name="Copeland A."/>
            <person name="Lapidus A."/>
            <person name="Cheng J.-F."/>
            <person name="Bruce D."/>
            <person name="Goodwin L."/>
            <person name="Pitluck S."/>
            <person name="Chertkov O."/>
            <person name="Detter J.C."/>
            <person name="Han C."/>
            <person name="Tapia R."/>
            <person name="Land M."/>
            <person name="Hauser L."/>
            <person name="Chang Y.-J."/>
            <person name="Jeffries C."/>
            <person name="Kyrpides N."/>
            <person name="Ivanova N."/>
            <person name="Mikhailova N."/>
            <person name="Mouttaki H."/>
            <person name="Lin L."/>
            <person name="Zhou J."/>
            <person name="Hemme C.L."/>
            <person name="Woyke T."/>
        </authorList>
    </citation>
    <scope>NUCLEOTIDE SEQUENCE [LARGE SCALE GENOMIC DNA]</scope>
    <source>
        <strain evidence="6">WM1</strain>
    </source>
</reference>
<dbReference type="AlphaFoldDB" id="D9R6U0"/>
<dbReference type="SUPFAM" id="SSF53697">
    <property type="entry name" value="SIS domain"/>
    <property type="match status" value="1"/>
</dbReference>
<organism evidence="6 7">
    <name type="scientific">Lacrimispora saccharolytica (strain ATCC 35040 / DSM 2544 / NRCC 2533 / WM1)</name>
    <name type="common">Clostridium saccharolyticum</name>
    <dbReference type="NCBI Taxonomy" id="610130"/>
    <lineage>
        <taxon>Bacteria</taxon>
        <taxon>Bacillati</taxon>
        <taxon>Bacillota</taxon>
        <taxon>Clostridia</taxon>
        <taxon>Lachnospirales</taxon>
        <taxon>Lachnospiraceae</taxon>
        <taxon>Lacrimispora</taxon>
    </lineage>
</organism>
<evidence type="ECO:0000259" key="4">
    <source>
        <dbReference type="PROSITE" id="PS51071"/>
    </source>
</evidence>
<dbReference type="InterPro" id="IPR046348">
    <property type="entry name" value="SIS_dom_sf"/>
</dbReference>
<proteinExistence type="predicted"/>
<dbReference type="PANTHER" id="PTHR30514:SF21">
    <property type="entry name" value="RPIR-FAMILY TRANSCRIPTIONAL REGULATOR"/>
    <property type="match status" value="1"/>
</dbReference>
<dbReference type="GO" id="GO:0097367">
    <property type="term" value="F:carbohydrate derivative binding"/>
    <property type="evidence" value="ECO:0007669"/>
    <property type="project" value="InterPro"/>
</dbReference>
<dbReference type="InterPro" id="IPR036388">
    <property type="entry name" value="WH-like_DNA-bd_sf"/>
</dbReference>
<name>D9R6U0_LACSW</name>
<dbReference type="eggNOG" id="COG1737">
    <property type="taxonomic scope" value="Bacteria"/>
</dbReference>
<feature type="domain" description="SIS" evidence="5">
    <location>
        <begin position="109"/>
        <end position="249"/>
    </location>
</feature>
<dbReference type="RefSeq" id="WP_013271691.1">
    <property type="nucleotide sequence ID" value="NC_014376.1"/>
</dbReference>
<dbReference type="Gene3D" id="3.40.50.10490">
    <property type="entry name" value="Glucose-6-phosphate isomerase like protein, domain 1"/>
    <property type="match status" value="1"/>
</dbReference>
<dbReference type="CDD" id="cd05013">
    <property type="entry name" value="SIS_RpiR"/>
    <property type="match status" value="1"/>
</dbReference>
<keyword evidence="1" id="KW-0805">Transcription regulation</keyword>
<dbReference type="Proteomes" id="UP000001662">
    <property type="component" value="Chromosome"/>
</dbReference>
<dbReference type="SUPFAM" id="SSF46689">
    <property type="entry name" value="Homeodomain-like"/>
    <property type="match status" value="1"/>
</dbReference>
<dbReference type="GO" id="GO:1901135">
    <property type="term" value="P:carbohydrate derivative metabolic process"/>
    <property type="evidence" value="ECO:0007669"/>
    <property type="project" value="InterPro"/>
</dbReference>
<evidence type="ECO:0000256" key="3">
    <source>
        <dbReference type="ARBA" id="ARBA00023163"/>
    </source>
</evidence>
<accession>D9R6U0</accession>
<evidence type="ECO:0000256" key="1">
    <source>
        <dbReference type="ARBA" id="ARBA00023015"/>
    </source>
</evidence>
<keyword evidence="3" id="KW-0804">Transcription</keyword>
<dbReference type="InterPro" id="IPR000281">
    <property type="entry name" value="HTH_RpiR"/>
</dbReference>
<dbReference type="Pfam" id="PF01418">
    <property type="entry name" value="HTH_6"/>
    <property type="match status" value="1"/>
</dbReference>
<dbReference type="GO" id="GO:0003700">
    <property type="term" value="F:DNA-binding transcription factor activity"/>
    <property type="evidence" value="ECO:0007669"/>
    <property type="project" value="InterPro"/>
</dbReference>
<dbReference type="PANTHER" id="PTHR30514">
    <property type="entry name" value="GLUCOKINASE"/>
    <property type="match status" value="1"/>
</dbReference>
<dbReference type="PROSITE" id="PS51071">
    <property type="entry name" value="HTH_RPIR"/>
    <property type="match status" value="1"/>
</dbReference>
<evidence type="ECO:0000313" key="6">
    <source>
        <dbReference type="EMBL" id="ADL03596.1"/>
    </source>
</evidence>
<keyword evidence="7" id="KW-1185">Reference proteome</keyword>
<dbReference type="GO" id="GO:0003677">
    <property type="term" value="F:DNA binding"/>
    <property type="evidence" value="ECO:0007669"/>
    <property type="project" value="UniProtKB-KW"/>
</dbReference>
<dbReference type="OrthoDB" id="9762536at2"/>
<dbReference type="InterPro" id="IPR001347">
    <property type="entry name" value="SIS_dom"/>
</dbReference>